<sequence>MFTNTHRIQQRTALADIFLIQNLNLRPTDYDGTSFNPVALHDLENALSILVASMFWTLGHIPRTLGQTGVQSDGNSPWFTDVTGPFELPFFLEGNATATETFVLARLNVAARLAVSIALTVLSLAFSFSRKDATN</sequence>
<reference evidence="2" key="1">
    <citation type="submission" date="2023-03" db="EMBL/GenBank/DDBJ databases">
        <title>Massive genome expansion in bonnet fungi (Mycena s.s.) driven by repeated elements and novel gene families across ecological guilds.</title>
        <authorList>
            <consortium name="Lawrence Berkeley National Laboratory"/>
            <person name="Harder C.B."/>
            <person name="Miyauchi S."/>
            <person name="Viragh M."/>
            <person name="Kuo A."/>
            <person name="Thoen E."/>
            <person name="Andreopoulos B."/>
            <person name="Lu D."/>
            <person name="Skrede I."/>
            <person name="Drula E."/>
            <person name="Henrissat B."/>
            <person name="Morin E."/>
            <person name="Kohler A."/>
            <person name="Barry K."/>
            <person name="LaButti K."/>
            <person name="Morin E."/>
            <person name="Salamov A."/>
            <person name="Lipzen A."/>
            <person name="Mereny Z."/>
            <person name="Hegedus B."/>
            <person name="Baldrian P."/>
            <person name="Stursova M."/>
            <person name="Weitz H."/>
            <person name="Taylor A."/>
            <person name="Grigoriev I.V."/>
            <person name="Nagy L.G."/>
            <person name="Martin F."/>
            <person name="Kauserud H."/>
        </authorList>
    </citation>
    <scope>NUCLEOTIDE SEQUENCE</scope>
    <source>
        <strain evidence="2">CBHHK182m</strain>
    </source>
</reference>
<gene>
    <name evidence="2" type="ORF">B0H16DRAFT_1688848</name>
</gene>
<dbReference type="EMBL" id="JARKIB010000038">
    <property type="protein sequence ID" value="KAJ7759893.1"/>
    <property type="molecule type" value="Genomic_DNA"/>
</dbReference>
<keyword evidence="1" id="KW-0812">Transmembrane</keyword>
<comment type="caution">
    <text evidence="2">The sequence shown here is derived from an EMBL/GenBank/DDBJ whole genome shotgun (WGS) entry which is preliminary data.</text>
</comment>
<protein>
    <submittedName>
        <fullName evidence="2">Uncharacterized protein</fullName>
    </submittedName>
</protein>
<accession>A0AAD7J9P0</accession>
<proteinExistence type="predicted"/>
<keyword evidence="1" id="KW-1133">Transmembrane helix</keyword>
<organism evidence="2 3">
    <name type="scientific">Mycena metata</name>
    <dbReference type="NCBI Taxonomy" id="1033252"/>
    <lineage>
        <taxon>Eukaryota</taxon>
        <taxon>Fungi</taxon>
        <taxon>Dikarya</taxon>
        <taxon>Basidiomycota</taxon>
        <taxon>Agaricomycotina</taxon>
        <taxon>Agaricomycetes</taxon>
        <taxon>Agaricomycetidae</taxon>
        <taxon>Agaricales</taxon>
        <taxon>Marasmiineae</taxon>
        <taxon>Mycenaceae</taxon>
        <taxon>Mycena</taxon>
    </lineage>
</organism>
<keyword evidence="1" id="KW-0472">Membrane</keyword>
<dbReference type="Proteomes" id="UP001215598">
    <property type="component" value="Unassembled WGS sequence"/>
</dbReference>
<evidence type="ECO:0000313" key="2">
    <source>
        <dbReference type="EMBL" id="KAJ7759893.1"/>
    </source>
</evidence>
<feature type="transmembrane region" description="Helical" evidence="1">
    <location>
        <begin position="109"/>
        <end position="128"/>
    </location>
</feature>
<evidence type="ECO:0000313" key="3">
    <source>
        <dbReference type="Proteomes" id="UP001215598"/>
    </source>
</evidence>
<evidence type="ECO:0000256" key="1">
    <source>
        <dbReference type="SAM" id="Phobius"/>
    </source>
</evidence>
<keyword evidence="3" id="KW-1185">Reference proteome</keyword>
<name>A0AAD7J9P0_9AGAR</name>
<dbReference type="AlphaFoldDB" id="A0AAD7J9P0"/>